<sequence>MKKKNLFLTSTFAAALLLAACTPGEKDQEEKAVEEQPAIEETIEPTEPVTEEVVAEEGAVEETDEIAEPTEPAVDAPAQSPSTSESVAPATTEGIFTNDVAPATQDAGVSTGYAAPAVTTGAIDVSTKKANEVIIYTSDANAENVIPTAKIAYEFKTDGPITKYLIDQLGYEQYYNKHAVSADETVIMIDFKESIVNSPLVQGTAGGQMFKDSIVATIFENIPQAQVIKLRVNGQEQETDHVSFSGEITRGQFN</sequence>
<proteinExistence type="predicted"/>
<dbReference type="RefSeq" id="WP_066465369.1">
    <property type="nucleotide sequence ID" value="NZ_MATO01000045.1"/>
</dbReference>
<organism evidence="3 4">
    <name type="scientific">Caryophanon latum</name>
    <dbReference type="NCBI Taxonomy" id="33977"/>
    <lineage>
        <taxon>Bacteria</taxon>
        <taxon>Bacillati</taxon>
        <taxon>Bacillota</taxon>
        <taxon>Bacilli</taxon>
        <taxon>Bacillales</taxon>
        <taxon>Caryophanaceae</taxon>
        <taxon>Caryophanon</taxon>
    </lineage>
</organism>
<dbReference type="Proteomes" id="UP000093482">
    <property type="component" value="Unassembled WGS sequence"/>
</dbReference>
<reference evidence="3 4" key="1">
    <citation type="submission" date="2016-07" db="EMBL/GenBank/DDBJ databases">
        <title>Caryophanon latum genome sequencing.</title>
        <authorList>
            <person name="Verma A."/>
            <person name="Pal Y."/>
            <person name="Krishnamurthi S."/>
        </authorList>
    </citation>
    <scope>NUCLEOTIDE SEQUENCE [LARGE SCALE GENOMIC DNA]</scope>
    <source>
        <strain evidence="3 4">DSM 14151</strain>
    </source>
</reference>
<dbReference type="EMBL" id="MATO01000045">
    <property type="protein sequence ID" value="OCS89165.1"/>
    <property type="molecule type" value="Genomic_DNA"/>
</dbReference>
<evidence type="ECO:0000313" key="4">
    <source>
        <dbReference type="Proteomes" id="UP000093482"/>
    </source>
</evidence>
<feature type="compositionally biased region" description="Acidic residues" evidence="1">
    <location>
        <begin position="37"/>
        <end position="68"/>
    </location>
</feature>
<gene>
    <name evidence="3" type="ORF">A6K76_02310</name>
</gene>
<accession>A0A1C0YPT1</accession>
<dbReference type="AlphaFoldDB" id="A0A1C0YPT1"/>
<keyword evidence="2" id="KW-0732">Signal</keyword>
<evidence type="ECO:0000256" key="2">
    <source>
        <dbReference type="SAM" id="SignalP"/>
    </source>
</evidence>
<protein>
    <recommendedName>
        <fullName evidence="5">GerMN domain-containing protein</fullName>
    </recommendedName>
</protein>
<name>A0A1C0YPT1_9BACL</name>
<feature type="compositionally biased region" description="Basic and acidic residues" evidence="1">
    <location>
        <begin position="24"/>
        <end position="34"/>
    </location>
</feature>
<dbReference type="PROSITE" id="PS51257">
    <property type="entry name" value="PROKAR_LIPOPROTEIN"/>
    <property type="match status" value="1"/>
</dbReference>
<evidence type="ECO:0000256" key="1">
    <source>
        <dbReference type="SAM" id="MobiDB-lite"/>
    </source>
</evidence>
<feature type="region of interest" description="Disordered" evidence="1">
    <location>
        <begin position="24"/>
        <end position="86"/>
    </location>
</feature>
<evidence type="ECO:0000313" key="3">
    <source>
        <dbReference type="EMBL" id="OCS89165.1"/>
    </source>
</evidence>
<keyword evidence="4" id="KW-1185">Reference proteome</keyword>
<feature type="chain" id="PRO_5038573359" description="GerMN domain-containing protein" evidence="2">
    <location>
        <begin position="20"/>
        <end position="254"/>
    </location>
</feature>
<dbReference type="OrthoDB" id="2453194at2"/>
<feature type="signal peptide" evidence="2">
    <location>
        <begin position="1"/>
        <end position="19"/>
    </location>
</feature>
<comment type="caution">
    <text evidence="3">The sequence shown here is derived from an EMBL/GenBank/DDBJ whole genome shotgun (WGS) entry which is preliminary data.</text>
</comment>
<evidence type="ECO:0008006" key="5">
    <source>
        <dbReference type="Google" id="ProtNLM"/>
    </source>
</evidence>